<dbReference type="SUPFAM" id="SSF63829">
    <property type="entry name" value="Calcium-dependent phosphotriesterase"/>
    <property type="match status" value="1"/>
</dbReference>
<evidence type="ECO:0000313" key="3">
    <source>
        <dbReference type="Proteomes" id="UP000322362"/>
    </source>
</evidence>
<feature type="transmembrane region" description="Helical" evidence="1">
    <location>
        <begin position="12"/>
        <end position="35"/>
    </location>
</feature>
<keyword evidence="1" id="KW-0472">Membrane</keyword>
<dbReference type="SUPFAM" id="SSF101898">
    <property type="entry name" value="NHL repeat"/>
    <property type="match status" value="1"/>
</dbReference>
<gene>
    <name evidence="2" type="ORF">FXV77_11360</name>
</gene>
<dbReference type="Gene3D" id="2.130.10.10">
    <property type="entry name" value="YVTN repeat-like/Quinoprotein amine dehydrogenase"/>
    <property type="match status" value="2"/>
</dbReference>
<sequence length="661" mass="73577">MQSIITNRKKQYFAMGYILSLWFISLSCMVLPVIAQKGKFERIGPQLTATMIQGSMFVTDSAGNDWLYTVVRGEPAHLLGYDLESKALRINLPLPHADGAWDMVSTDNGLLYIPGANGALFKHQIGSQRVEDLGEVLPGQTYVWNLAAGKDNEVFGATYPGCRVFRYHPDMGFSDVGEGELVSGENYVRSLVYHRGSDKLYAGVGSRAHLLELDPRTSKTRSLLPPDYQDKEFVYSLQLIPDIAGGDRLLVLLTSGRETLLYNLRTHTVEQEIKGMDLKAVATDINKHVYYTSSGELRSFDPTQPIEKAQQLLKKVGSANAFWIKDEVLYMLNADGELWSYNMLNKKATKDKLPIPRQPIPIQSIHSGPDGKIWTGGYLAGGHAAYDPNTGITREYRGLEQTEGMATMGNHIFFGIYPKGRIYRFDTENPWDPESGNPVALGSAEGQSRPFAIAEAKDHQKMFFGMIPEYGKLGGALLEFDATRDTLFSHGIPIADQAISSLVYSQGKLWIGTTISGGLGVKPNTKEGIIFCWDIDRSEIVYEFVPVSEAPAVTGLIEGPDGHLWGVAGGKLFIFDQQKKQLIDKHYLYEPAPMGTHIWRSAFMVVHPSGDVYGTVNNQLFKVAAQTKNIIYLHEGAGLLVINRHGHLYFRKHTDLWRYTP</sequence>
<reference evidence="2 3" key="1">
    <citation type="submission" date="2019-08" db="EMBL/GenBank/DDBJ databases">
        <title>Phlebobacter frassis gen. nov. sp. nov., a new member of family Sphingobacteriaceae isolated from sand fly rearing media.</title>
        <authorList>
            <person name="Kakumanu M.L."/>
            <person name="Marayati B.F."/>
            <person name="Wada-Katsumata A."/>
            <person name="Wasserberg G."/>
            <person name="Schal C."/>
            <person name="Apperson C.S."/>
            <person name="Ponnusamy L."/>
        </authorList>
    </citation>
    <scope>NUCLEOTIDE SEQUENCE [LARGE SCALE GENOMIC DNA]</scope>
    <source>
        <strain evidence="2 3">SSI9</strain>
    </source>
</reference>
<keyword evidence="1" id="KW-0812">Transmembrane</keyword>
<dbReference type="Proteomes" id="UP000322362">
    <property type="component" value="Unassembled WGS sequence"/>
</dbReference>
<dbReference type="EMBL" id="VTAV01000006">
    <property type="protein sequence ID" value="TYR36029.1"/>
    <property type="molecule type" value="Genomic_DNA"/>
</dbReference>
<name>A0A5D4H7S8_9SPHI</name>
<comment type="caution">
    <text evidence="2">The sequence shown here is derived from an EMBL/GenBank/DDBJ whole genome shotgun (WGS) entry which is preliminary data.</text>
</comment>
<protein>
    <submittedName>
        <fullName evidence="2">Uncharacterized protein</fullName>
    </submittedName>
</protein>
<dbReference type="RefSeq" id="WP_148919345.1">
    <property type="nucleotide sequence ID" value="NZ_VTAV01000006.1"/>
</dbReference>
<keyword evidence="1" id="KW-1133">Transmembrane helix</keyword>
<accession>A0A5D4H7S8</accession>
<keyword evidence="3" id="KW-1185">Reference proteome</keyword>
<proteinExistence type="predicted"/>
<evidence type="ECO:0000313" key="2">
    <source>
        <dbReference type="EMBL" id="TYR36029.1"/>
    </source>
</evidence>
<organism evidence="2 3">
    <name type="scientific">Sphingobacterium phlebotomi</name>
    <dbReference type="NCBI Taxonomy" id="2605433"/>
    <lineage>
        <taxon>Bacteria</taxon>
        <taxon>Pseudomonadati</taxon>
        <taxon>Bacteroidota</taxon>
        <taxon>Sphingobacteriia</taxon>
        <taxon>Sphingobacteriales</taxon>
        <taxon>Sphingobacteriaceae</taxon>
        <taxon>Sphingobacterium</taxon>
    </lineage>
</organism>
<dbReference type="InterPro" id="IPR015943">
    <property type="entry name" value="WD40/YVTN_repeat-like_dom_sf"/>
</dbReference>
<dbReference type="AlphaFoldDB" id="A0A5D4H7S8"/>
<evidence type="ECO:0000256" key="1">
    <source>
        <dbReference type="SAM" id="Phobius"/>
    </source>
</evidence>